<dbReference type="AlphaFoldDB" id="A0A1G7B919"/>
<dbReference type="PROSITE" id="PS51257">
    <property type="entry name" value="PROKAR_LIPOPROTEIN"/>
    <property type="match status" value="1"/>
</dbReference>
<proteinExistence type="predicted"/>
<sequence>MTQQRVLRAAILAMVGCTLALSACDAQSSPPDSSPSTTSSFSPRDINTWKPSFTPAPRPVSAEFAKQSRLDQVNQALSTANPPLPAMTESELPPVIREVSSEEWTDVMVTCLTEAGFPAKNEGGLLTTEAPEEQRSAEAKAEANCVAQYPIAAKYTQKWGEEQWRIQYEYLTGFYIPCVESFGVVVDHSAIPSEKSYVENALSEGALWHPIFEWPENQKNQNLVSTETEEGESLSRTCRQFSPDRYLFN</sequence>
<reference evidence="4" key="2">
    <citation type="submission" date="2016-10" db="EMBL/GenBank/DDBJ databases">
        <authorList>
            <person name="de Groot N.N."/>
        </authorList>
    </citation>
    <scope>NUCLEOTIDE SEQUENCE [LARGE SCALE GENOMIC DNA]</scope>
    <source>
        <strain evidence="4">DSM 20639</strain>
    </source>
</reference>
<evidence type="ECO:0000256" key="1">
    <source>
        <dbReference type="SAM" id="MobiDB-lite"/>
    </source>
</evidence>
<dbReference type="EMBL" id="FNAU01000004">
    <property type="protein sequence ID" value="SDE23614.1"/>
    <property type="molecule type" value="Genomic_DNA"/>
</dbReference>
<dbReference type="Proteomes" id="UP000182744">
    <property type="component" value="Unassembled WGS sequence"/>
</dbReference>
<feature type="signal peptide" evidence="2">
    <location>
        <begin position="1"/>
        <end position="22"/>
    </location>
</feature>
<feature type="region of interest" description="Disordered" evidence="1">
    <location>
        <begin position="25"/>
        <end position="58"/>
    </location>
</feature>
<organism evidence="4 5">
    <name type="scientific">Actinobaculum suis</name>
    <dbReference type="NCBI Taxonomy" id="1657"/>
    <lineage>
        <taxon>Bacteria</taxon>
        <taxon>Bacillati</taxon>
        <taxon>Actinomycetota</taxon>
        <taxon>Actinomycetes</taxon>
        <taxon>Actinomycetales</taxon>
        <taxon>Actinomycetaceae</taxon>
        <taxon>Actinobaculum</taxon>
    </lineage>
</organism>
<dbReference type="Proteomes" id="UP001273799">
    <property type="component" value="Unassembled WGS sequence"/>
</dbReference>
<evidence type="ECO:0000313" key="3">
    <source>
        <dbReference type="EMBL" id="MDY5153615.1"/>
    </source>
</evidence>
<accession>A0A1G7B919</accession>
<evidence type="ECO:0008006" key="6">
    <source>
        <dbReference type="Google" id="ProtNLM"/>
    </source>
</evidence>
<evidence type="ECO:0000313" key="4">
    <source>
        <dbReference type="EMBL" id="SDE23614.1"/>
    </source>
</evidence>
<keyword evidence="2" id="KW-0732">Signal</keyword>
<reference evidence="5" key="1">
    <citation type="submission" date="2016-10" db="EMBL/GenBank/DDBJ databases">
        <authorList>
            <person name="Varghese N."/>
        </authorList>
    </citation>
    <scope>NUCLEOTIDE SEQUENCE [LARGE SCALE GENOMIC DNA]</scope>
    <source>
        <strain evidence="5">DSM 20639</strain>
    </source>
</reference>
<protein>
    <recommendedName>
        <fullName evidence="6">Lipoprotein</fullName>
    </recommendedName>
</protein>
<name>A0A1G7B919_9ACTO</name>
<feature type="chain" id="PRO_5039273615" description="Lipoprotein" evidence="2">
    <location>
        <begin position="23"/>
        <end position="249"/>
    </location>
</feature>
<evidence type="ECO:0000313" key="5">
    <source>
        <dbReference type="Proteomes" id="UP000182744"/>
    </source>
</evidence>
<reference evidence="3" key="3">
    <citation type="submission" date="2023-10" db="EMBL/GenBank/DDBJ databases">
        <title>Whole Genome based description of the genera Actinobaculum and Actinotignum reveals a complex phylogenetic relationship within the species included in the genus Actinotignum.</title>
        <authorList>
            <person name="Jensen C.S."/>
            <person name="Dargis R."/>
            <person name="Kemp M."/>
            <person name="Christensen J.J."/>
        </authorList>
    </citation>
    <scope>NUCLEOTIDE SEQUENCE</scope>
    <source>
        <strain evidence="3">Actinobaculum_suis_CCUG19206T</strain>
    </source>
</reference>
<gene>
    <name evidence="3" type="ORF">R6G71_06080</name>
    <name evidence="4" type="ORF">SAMN05421878_10474</name>
</gene>
<feature type="compositionally biased region" description="Low complexity" evidence="1">
    <location>
        <begin position="28"/>
        <end position="43"/>
    </location>
</feature>
<dbReference type="RefSeq" id="WP_074661608.1">
    <property type="nucleotide sequence ID" value="NZ_FNAU01000004.1"/>
</dbReference>
<keyword evidence="5" id="KW-1185">Reference proteome</keyword>
<dbReference type="EMBL" id="JAWNFU010000003">
    <property type="protein sequence ID" value="MDY5153615.1"/>
    <property type="molecule type" value="Genomic_DNA"/>
</dbReference>
<evidence type="ECO:0000256" key="2">
    <source>
        <dbReference type="SAM" id="SignalP"/>
    </source>
</evidence>